<reference evidence="3" key="1">
    <citation type="submission" date="2014-03" db="EMBL/GenBank/DDBJ databases">
        <title>The Genome Sequence of Puccinia striiformis f. sp. tritici PST-78.</title>
        <authorList>
            <consortium name="The Broad Institute Genome Sequencing Platform"/>
            <person name="Cuomo C."/>
            <person name="Hulbert S."/>
            <person name="Chen X."/>
            <person name="Walker B."/>
            <person name="Young S.K."/>
            <person name="Zeng Q."/>
            <person name="Gargeya S."/>
            <person name="Fitzgerald M."/>
            <person name="Haas B."/>
            <person name="Abouelleil A."/>
            <person name="Alvarado L."/>
            <person name="Arachchi H.M."/>
            <person name="Berlin A.M."/>
            <person name="Chapman S.B."/>
            <person name="Goldberg J."/>
            <person name="Griggs A."/>
            <person name="Gujja S."/>
            <person name="Hansen M."/>
            <person name="Howarth C."/>
            <person name="Imamovic A."/>
            <person name="Larimer J."/>
            <person name="McCowan C."/>
            <person name="Montmayeur A."/>
            <person name="Murphy C."/>
            <person name="Neiman D."/>
            <person name="Pearson M."/>
            <person name="Priest M."/>
            <person name="Roberts A."/>
            <person name="Saif S."/>
            <person name="Shea T."/>
            <person name="Sisk P."/>
            <person name="Sykes S."/>
            <person name="Wortman J."/>
            <person name="Nusbaum C."/>
            <person name="Birren B."/>
        </authorList>
    </citation>
    <scope>NUCLEOTIDE SEQUENCE [LARGE SCALE GENOMIC DNA]</scope>
    <source>
        <strain evidence="3">race PST-78</strain>
    </source>
</reference>
<feature type="compositionally biased region" description="Basic and acidic residues" evidence="1">
    <location>
        <begin position="17"/>
        <end position="30"/>
    </location>
</feature>
<evidence type="ECO:0000256" key="1">
    <source>
        <dbReference type="SAM" id="MobiDB-lite"/>
    </source>
</evidence>
<feature type="compositionally biased region" description="Basic residues" evidence="1">
    <location>
        <begin position="91"/>
        <end position="104"/>
    </location>
</feature>
<accession>A0A0L0VZD8</accession>
<feature type="compositionally biased region" description="Basic and acidic residues" evidence="1">
    <location>
        <begin position="76"/>
        <end position="90"/>
    </location>
</feature>
<gene>
    <name evidence="2" type="ORF">PSTG_02472</name>
</gene>
<name>A0A0L0VZD8_9BASI</name>
<dbReference type="AlphaFoldDB" id="A0A0L0VZD8"/>
<organism evidence="2 3">
    <name type="scientific">Puccinia striiformis f. sp. tritici PST-78</name>
    <dbReference type="NCBI Taxonomy" id="1165861"/>
    <lineage>
        <taxon>Eukaryota</taxon>
        <taxon>Fungi</taxon>
        <taxon>Dikarya</taxon>
        <taxon>Basidiomycota</taxon>
        <taxon>Pucciniomycotina</taxon>
        <taxon>Pucciniomycetes</taxon>
        <taxon>Pucciniales</taxon>
        <taxon>Pucciniaceae</taxon>
        <taxon>Puccinia</taxon>
    </lineage>
</organism>
<comment type="caution">
    <text evidence="2">The sequence shown here is derived from an EMBL/GenBank/DDBJ whole genome shotgun (WGS) entry which is preliminary data.</text>
</comment>
<keyword evidence="3" id="KW-1185">Reference proteome</keyword>
<evidence type="ECO:0000313" key="2">
    <source>
        <dbReference type="EMBL" id="KNF04562.1"/>
    </source>
</evidence>
<sequence>MLVEKFWISLCAEPEDKDGRQDKMNGDKLAGDNVCSGSHDQEDVDDGYSSCSRKQLIDQIKTLKTELVQQQQHKLNGNEDKNKNSEDETTKKKKKKIKARHTQD</sequence>
<proteinExistence type="predicted"/>
<feature type="region of interest" description="Disordered" evidence="1">
    <location>
        <begin position="14"/>
        <end position="48"/>
    </location>
</feature>
<feature type="region of interest" description="Disordered" evidence="1">
    <location>
        <begin position="68"/>
        <end position="104"/>
    </location>
</feature>
<protein>
    <submittedName>
        <fullName evidence="2">Uncharacterized protein</fullName>
    </submittedName>
</protein>
<dbReference type="Proteomes" id="UP000054564">
    <property type="component" value="Unassembled WGS sequence"/>
</dbReference>
<dbReference type="EMBL" id="AJIL01000012">
    <property type="protein sequence ID" value="KNF04562.1"/>
    <property type="molecule type" value="Genomic_DNA"/>
</dbReference>
<evidence type="ECO:0000313" key="3">
    <source>
        <dbReference type="Proteomes" id="UP000054564"/>
    </source>
</evidence>